<evidence type="ECO:0000313" key="2">
    <source>
        <dbReference type="Proteomes" id="UP000805704"/>
    </source>
</evidence>
<name>A0ACB7EQM6_NIBAL</name>
<keyword evidence="2" id="KW-1185">Reference proteome</keyword>
<accession>A0ACB7EQM6</accession>
<feature type="non-terminal residue" evidence="1">
    <location>
        <position position="1"/>
    </location>
</feature>
<proteinExistence type="predicted"/>
<organism evidence="1 2">
    <name type="scientific">Nibea albiflora</name>
    <name type="common">Yellow drum</name>
    <name type="synonym">Corvina albiflora</name>
    <dbReference type="NCBI Taxonomy" id="240163"/>
    <lineage>
        <taxon>Eukaryota</taxon>
        <taxon>Metazoa</taxon>
        <taxon>Chordata</taxon>
        <taxon>Craniata</taxon>
        <taxon>Vertebrata</taxon>
        <taxon>Euteleostomi</taxon>
        <taxon>Actinopterygii</taxon>
        <taxon>Neopterygii</taxon>
        <taxon>Teleostei</taxon>
        <taxon>Neoteleostei</taxon>
        <taxon>Acanthomorphata</taxon>
        <taxon>Eupercaria</taxon>
        <taxon>Sciaenidae</taxon>
        <taxon>Nibea</taxon>
    </lineage>
</organism>
<sequence>QNPSRIHPHDPNTNPDTETGLNVRIGDVSREDFSDINNISIQCLSHAGEAVSHYGEQLLSDQLLSFPLPKAPGEGKRVDGNKTTVDCDDPEDDATAKNLYEGLLLDKVSGEEVLLANAGQDWGYFESFISENDDSTLSSDVCSLKIRYESFQDNMREKTNVLQEETQFNFFPSVLANCAKKEEGAGVLRRSTEELQPKADELILETGQEGKAGDCSATRAHSNTYTVEDRQFPLHNFNSQDVLGLDKKELGEFDEQTGEMLAGAKSIKSKRKGSCKQTAAGQSPKKVRAPRAPKSEKVKTPKQNSRSTKKIKAMLEGKAAKNQAGGCGTGLTDSSSTGDWSGTGWSESNSLVGDDQREFEEPSNILSNIVSGMAEVQRFMMASIEPLWNPMSEACMPSEANSLNLKTLKILAGTEADLKKKGAVLTGAGRGRKAGGKGGKNQAKFNPSHPLFPQLALGCNMFDKPNFINPGPAHKKLYRHKTSAKFPRIETLKGKRAERDPNKD</sequence>
<reference evidence="1" key="1">
    <citation type="submission" date="2020-04" db="EMBL/GenBank/DDBJ databases">
        <title>A chromosome-scale assembly and high-density genetic map of the yellow drum (Nibea albiflora) genome.</title>
        <authorList>
            <person name="Xu D."/>
            <person name="Zhang W."/>
            <person name="Chen R."/>
            <person name="Tan P."/>
            <person name="Wang L."/>
            <person name="Song H."/>
            <person name="Tian L."/>
            <person name="Zhu Q."/>
            <person name="Wang B."/>
        </authorList>
    </citation>
    <scope>NUCLEOTIDE SEQUENCE</scope>
    <source>
        <strain evidence="1">ZJHYS-2018</strain>
    </source>
</reference>
<protein>
    <submittedName>
        <fullName evidence="1">Uncharacterized protein</fullName>
    </submittedName>
</protein>
<feature type="non-terminal residue" evidence="1">
    <location>
        <position position="504"/>
    </location>
</feature>
<gene>
    <name evidence="1" type="ORF">GBF38_009356</name>
</gene>
<comment type="caution">
    <text evidence="1">The sequence shown here is derived from an EMBL/GenBank/DDBJ whole genome shotgun (WGS) entry which is preliminary data.</text>
</comment>
<dbReference type="Proteomes" id="UP000805704">
    <property type="component" value="Chromosome 3"/>
</dbReference>
<evidence type="ECO:0000313" key="1">
    <source>
        <dbReference type="EMBL" id="KAG8004374.1"/>
    </source>
</evidence>
<dbReference type="EMBL" id="CM024791">
    <property type="protein sequence ID" value="KAG8004374.1"/>
    <property type="molecule type" value="Genomic_DNA"/>
</dbReference>